<name>A0A2N8KBZ4_9BURK</name>
<dbReference type="RefSeq" id="WP_102774984.1">
    <property type="nucleotide sequence ID" value="NZ_POQS01000007.1"/>
</dbReference>
<evidence type="ECO:0000313" key="2">
    <source>
        <dbReference type="EMBL" id="PND30981.1"/>
    </source>
</evidence>
<dbReference type="AlphaFoldDB" id="A0A2N8KBZ4"/>
<protein>
    <submittedName>
        <fullName evidence="2">Uncharacterized protein</fullName>
    </submittedName>
</protein>
<feature type="region of interest" description="Disordered" evidence="1">
    <location>
        <begin position="92"/>
        <end position="111"/>
    </location>
</feature>
<keyword evidence="3" id="KW-1185">Reference proteome</keyword>
<comment type="caution">
    <text evidence="2">The sequence shown here is derived from an EMBL/GenBank/DDBJ whole genome shotgun (WGS) entry which is preliminary data.</text>
</comment>
<gene>
    <name evidence="2" type="ORF">C1I89_24190</name>
</gene>
<proteinExistence type="predicted"/>
<accession>A0A2N8KBZ4</accession>
<sequence length="111" mass="11927">MAPGKSATAGSDAPNLWQQYARFHEACVAVLDRIEQCADPHIPLAQNECAELRIMALNLGALGRVLHGKRARDMRQLAARLDRALAGCNQQTVAPALDSETPERDPAVLAG</sequence>
<dbReference type="Proteomes" id="UP000235994">
    <property type="component" value="Unassembled WGS sequence"/>
</dbReference>
<reference evidence="2 3" key="1">
    <citation type="submission" date="2018-01" db="EMBL/GenBank/DDBJ databases">
        <title>The draft genome of an aniline degradation strain ANB-1.</title>
        <authorList>
            <person name="Zhang L."/>
            <person name="Jiang J."/>
        </authorList>
    </citation>
    <scope>NUCLEOTIDE SEQUENCE [LARGE SCALE GENOMIC DNA]</scope>
    <source>
        <strain evidence="2 3">ANB-1</strain>
    </source>
</reference>
<organism evidence="2 3">
    <name type="scientific">Achromobacter pulmonis</name>
    <dbReference type="NCBI Taxonomy" id="1389932"/>
    <lineage>
        <taxon>Bacteria</taxon>
        <taxon>Pseudomonadati</taxon>
        <taxon>Pseudomonadota</taxon>
        <taxon>Betaproteobacteria</taxon>
        <taxon>Burkholderiales</taxon>
        <taxon>Alcaligenaceae</taxon>
        <taxon>Achromobacter</taxon>
    </lineage>
</organism>
<dbReference type="EMBL" id="POQS01000007">
    <property type="protein sequence ID" value="PND30981.1"/>
    <property type="molecule type" value="Genomic_DNA"/>
</dbReference>
<evidence type="ECO:0000313" key="3">
    <source>
        <dbReference type="Proteomes" id="UP000235994"/>
    </source>
</evidence>
<evidence type="ECO:0000256" key="1">
    <source>
        <dbReference type="SAM" id="MobiDB-lite"/>
    </source>
</evidence>
<feature type="compositionally biased region" description="Basic and acidic residues" evidence="1">
    <location>
        <begin position="101"/>
        <end position="111"/>
    </location>
</feature>